<sequence length="136" mass="15183">LDADRRDMVDVTPATRQPAWVVWRWADGQLPLPAETLAPDATDVVTPWEDRIEFTANARPQLYRHLEGNPARMAALNLAFMIERLVLSAPDAESRAAGLERVRSELERLNFEIGRLDPDAPVESLIPPEDGDNGES</sequence>
<name>A0ABW3CI90_9ACTN</name>
<evidence type="ECO:0000313" key="2">
    <source>
        <dbReference type="Proteomes" id="UP001597083"/>
    </source>
</evidence>
<evidence type="ECO:0000313" key="1">
    <source>
        <dbReference type="EMBL" id="MFD0853492.1"/>
    </source>
</evidence>
<protein>
    <submittedName>
        <fullName evidence="1">Uncharacterized protein</fullName>
    </submittedName>
</protein>
<dbReference type="Proteomes" id="UP001597083">
    <property type="component" value="Unassembled WGS sequence"/>
</dbReference>
<proteinExistence type="predicted"/>
<reference evidence="2" key="1">
    <citation type="journal article" date="2019" name="Int. J. Syst. Evol. Microbiol.">
        <title>The Global Catalogue of Microorganisms (GCM) 10K type strain sequencing project: providing services to taxonomists for standard genome sequencing and annotation.</title>
        <authorList>
            <consortium name="The Broad Institute Genomics Platform"/>
            <consortium name="The Broad Institute Genome Sequencing Center for Infectious Disease"/>
            <person name="Wu L."/>
            <person name="Ma J."/>
        </authorList>
    </citation>
    <scope>NUCLEOTIDE SEQUENCE [LARGE SCALE GENOMIC DNA]</scope>
    <source>
        <strain evidence="2">JCM 31696</strain>
    </source>
</reference>
<dbReference type="EMBL" id="JBHTIR010002212">
    <property type="protein sequence ID" value="MFD0853492.1"/>
    <property type="molecule type" value="Genomic_DNA"/>
</dbReference>
<organism evidence="1 2">
    <name type="scientific">Actinomadura adrarensis</name>
    <dbReference type="NCBI Taxonomy" id="1819600"/>
    <lineage>
        <taxon>Bacteria</taxon>
        <taxon>Bacillati</taxon>
        <taxon>Actinomycetota</taxon>
        <taxon>Actinomycetes</taxon>
        <taxon>Streptosporangiales</taxon>
        <taxon>Thermomonosporaceae</taxon>
        <taxon>Actinomadura</taxon>
    </lineage>
</organism>
<feature type="non-terminal residue" evidence="1">
    <location>
        <position position="1"/>
    </location>
</feature>
<keyword evidence="2" id="KW-1185">Reference proteome</keyword>
<accession>A0ABW3CI90</accession>
<gene>
    <name evidence="1" type="ORF">ACFQ07_14740</name>
</gene>
<comment type="caution">
    <text evidence="1">The sequence shown here is derived from an EMBL/GenBank/DDBJ whole genome shotgun (WGS) entry which is preliminary data.</text>
</comment>